<organism evidence="3 4">
    <name type="scientific">Streptomyces caledonius</name>
    <dbReference type="NCBI Taxonomy" id="3134107"/>
    <lineage>
        <taxon>Bacteria</taxon>
        <taxon>Bacillati</taxon>
        <taxon>Actinomycetota</taxon>
        <taxon>Actinomycetes</taxon>
        <taxon>Kitasatosporales</taxon>
        <taxon>Streptomycetaceae</taxon>
        <taxon>Streptomyces</taxon>
    </lineage>
</organism>
<gene>
    <name evidence="3" type="ORF">WKI68_37270</name>
</gene>
<evidence type="ECO:0000256" key="2">
    <source>
        <dbReference type="SAM" id="MobiDB-lite"/>
    </source>
</evidence>
<evidence type="ECO:0000256" key="1">
    <source>
        <dbReference type="SAM" id="Coils"/>
    </source>
</evidence>
<feature type="coiled-coil region" evidence="1">
    <location>
        <begin position="272"/>
        <end position="300"/>
    </location>
</feature>
<name>A0ABU8UBV2_9ACTN</name>
<comment type="caution">
    <text evidence="3">The sequence shown here is derived from an EMBL/GenBank/DDBJ whole genome shotgun (WGS) entry which is preliminary data.</text>
</comment>
<accession>A0ABU8UBV2</accession>
<feature type="region of interest" description="Disordered" evidence="2">
    <location>
        <begin position="101"/>
        <end position="155"/>
    </location>
</feature>
<reference evidence="3 4" key="1">
    <citation type="submission" date="2024-03" db="EMBL/GenBank/DDBJ databases">
        <title>Novel Streptomyces species of biotechnological and ecological value are a feature of Machair soil.</title>
        <authorList>
            <person name="Prole J.R."/>
            <person name="Goodfellow M."/>
            <person name="Allenby N."/>
            <person name="Ward A.C."/>
        </authorList>
    </citation>
    <scope>NUCLEOTIDE SEQUENCE [LARGE SCALE GENOMIC DNA]</scope>
    <source>
        <strain evidence="3 4">MS1.HAVA.3</strain>
    </source>
</reference>
<sequence length="304" mass="32492">MDVTTVPDAPRRSVRSSLAPYAGLLASTAVLLTGCSAAEAGGANPDTPGKPIAIGQVPKITDAEQLTLPLDAYQLSPRDARKVQDALDTLVTDCMTKQGFAWAPPQRPPVREGSRNGRRYGLLDPEEGSQTGYHVTGTTGQGAKGKEQGQDGSATAQEAAGQCVLTQRAKLNGQQKADKAASGPDELVERLVVENASRAERDPQVRAVWSQWSDCMDQAGYSYDGPWDSNNDREFATPEPTDKERAVASADAKCKQKHNVAGVWMAVETAYQKRAIETNAEALEEARKANETRLRNAADALGQG</sequence>
<protein>
    <recommendedName>
        <fullName evidence="5">Lipoprotein</fullName>
    </recommendedName>
</protein>
<dbReference type="EMBL" id="JBBKAM010000002">
    <property type="protein sequence ID" value="MEJ8645340.1"/>
    <property type="molecule type" value="Genomic_DNA"/>
</dbReference>
<keyword evidence="1" id="KW-0175">Coiled coil</keyword>
<proteinExistence type="predicted"/>
<evidence type="ECO:0000313" key="4">
    <source>
        <dbReference type="Proteomes" id="UP001382904"/>
    </source>
</evidence>
<evidence type="ECO:0000313" key="3">
    <source>
        <dbReference type="EMBL" id="MEJ8645340.1"/>
    </source>
</evidence>
<evidence type="ECO:0008006" key="5">
    <source>
        <dbReference type="Google" id="ProtNLM"/>
    </source>
</evidence>
<dbReference type="Proteomes" id="UP001382904">
    <property type="component" value="Unassembled WGS sequence"/>
</dbReference>
<keyword evidence="4" id="KW-1185">Reference proteome</keyword>
<feature type="compositionally biased region" description="Polar residues" evidence="2">
    <location>
        <begin position="128"/>
        <end position="138"/>
    </location>
</feature>